<dbReference type="RefSeq" id="WP_015484169.1">
    <property type="nucleotide sequence ID" value="NZ_CP011098.1"/>
</dbReference>
<sequence length="119" mass="13309">MLIDIKGILRFWGYSANGRLGTEFPCVAAGMKPAVSASNHRILRLTDESIFEIDRCIKQLKEQEPQQYEVLIGRYAARVSDTQIEKVLGISHSTFKRELAQAEMYVLGVVVGLKLALVV</sequence>
<protein>
    <submittedName>
        <fullName evidence="5">Phage antitermination protein Q</fullName>
    </submittedName>
</protein>
<dbReference type="AlphaFoldDB" id="A0A249A0G9"/>
<dbReference type="GeneID" id="67368830"/>
<evidence type="ECO:0000256" key="1">
    <source>
        <dbReference type="ARBA" id="ARBA00010234"/>
    </source>
</evidence>
<dbReference type="GO" id="GO:0003677">
    <property type="term" value="F:DNA binding"/>
    <property type="evidence" value="ECO:0007669"/>
    <property type="project" value="UniProtKB-KW"/>
</dbReference>
<evidence type="ECO:0000313" key="5">
    <source>
        <dbReference type="EMBL" id="STY67318.1"/>
    </source>
</evidence>
<evidence type="ECO:0000256" key="2">
    <source>
        <dbReference type="ARBA" id="ARBA00023015"/>
    </source>
</evidence>
<comment type="similarity">
    <text evidence="1">Belongs to the phage antitermination Q type 1 family.</text>
</comment>
<proteinExistence type="inferred from homology"/>
<dbReference type="InterPro" id="IPR010534">
    <property type="entry name" value="Phage_933W_GpQ"/>
</dbReference>
<name>A0A249A0G9_MANHA</name>
<keyword evidence="2" id="KW-0805">Transcription regulation</keyword>
<gene>
    <name evidence="5" type="ORF">NCTC9380_02671</name>
</gene>
<organism evidence="5 6">
    <name type="scientific">Mannheimia haemolytica</name>
    <name type="common">Pasteurella haemolytica</name>
    <dbReference type="NCBI Taxonomy" id="75985"/>
    <lineage>
        <taxon>Bacteria</taxon>
        <taxon>Pseudomonadati</taxon>
        <taxon>Pseudomonadota</taxon>
        <taxon>Gammaproteobacteria</taxon>
        <taxon>Pasteurellales</taxon>
        <taxon>Pasteurellaceae</taxon>
        <taxon>Mannheimia</taxon>
    </lineage>
</organism>
<dbReference type="Proteomes" id="UP000254031">
    <property type="component" value="Unassembled WGS sequence"/>
</dbReference>
<dbReference type="Pfam" id="PF06530">
    <property type="entry name" value="Phage_antitermQ"/>
    <property type="match status" value="1"/>
</dbReference>
<dbReference type="KEGG" id="mhaq:WC39_05890"/>
<dbReference type="EMBL" id="UGPL01000006">
    <property type="protein sequence ID" value="STY67318.1"/>
    <property type="molecule type" value="Genomic_DNA"/>
</dbReference>
<evidence type="ECO:0000256" key="3">
    <source>
        <dbReference type="ARBA" id="ARBA00023125"/>
    </source>
</evidence>
<keyword evidence="3" id="KW-0238">DNA-binding</keyword>
<dbReference type="GO" id="GO:0060567">
    <property type="term" value="P:negative regulation of termination of DNA-templated transcription"/>
    <property type="evidence" value="ECO:0007669"/>
    <property type="project" value="InterPro"/>
</dbReference>
<reference evidence="5 6" key="1">
    <citation type="submission" date="2018-06" db="EMBL/GenBank/DDBJ databases">
        <authorList>
            <consortium name="Pathogen Informatics"/>
            <person name="Doyle S."/>
        </authorList>
    </citation>
    <scope>NUCLEOTIDE SEQUENCE [LARGE SCALE GENOMIC DNA]</scope>
    <source>
        <strain evidence="5 6">NCTC9380</strain>
    </source>
</reference>
<evidence type="ECO:0000256" key="4">
    <source>
        <dbReference type="ARBA" id="ARBA00023163"/>
    </source>
</evidence>
<dbReference type="KEGG" id="mhay:VK67_05385"/>
<evidence type="ECO:0000313" key="6">
    <source>
        <dbReference type="Proteomes" id="UP000254031"/>
    </source>
</evidence>
<accession>A0A249A0G9</accession>
<keyword evidence="4" id="KW-0804">Transcription</keyword>